<accession>A0ABP9CQS6</accession>
<evidence type="ECO:0000313" key="1">
    <source>
        <dbReference type="EMBL" id="GAA4816719.1"/>
    </source>
</evidence>
<dbReference type="EMBL" id="BAABJW010000004">
    <property type="protein sequence ID" value="GAA4816719.1"/>
    <property type="molecule type" value="Genomic_DNA"/>
</dbReference>
<sequence>MRKLMYLLLLLPLVVISQETESFLLNLTEITVKQGHTAQFIEGFKTWKECYLENNGEDKWNVWRRVQGEGSVFTMTSNMANWAEMDESGDAAGKECRMIIVNLIMPHVKSIHRNIARSIPEMSRSTPWPSDTELVNVFNFKTSNSSDFREVVGALTSAMKKSEGDTRAVWYSVVGGAPEVADYFVSVPFKNFAELDIERDNVWDIYEKVNGKEKAKAIRAKFRNSLSNEWSYMYSLSKSLSNQ</sequence>
<organism evidence="1 2">
    <name type="scientific">Litoribaculum gwangyangense</name>
    <dbReference type="NCBI Taxonomy" id="1130722"/>
    <lineage>
        <taxon>Bacteria</taxon>
        <taxon>Pseudomonadati</taxon>
        <taxon>Bacteroidota</taxon>
        <taxon>Flavobacteriia</taxon>
        <taxon>Flavobacteriales</taxon>
        <taxon>Flavobacteriaceae</taxon>
        <taxon>Litoribaculum</taxon>
    </lineage>
</organism>
<name>A0ABP9CQS6_9FLAO</name>
<dbReference type="Proteomes" id="UP001501433">
    <property type="component" value="Unassembled WGS sequence"/>
</dbReference>
<proteinExistence type="predicted"/>
<comment type="caution">
    <text evidence="1">The sequence shown here is derived from an EMBL/GenBank/DDBJ whole genome shotgun (WGS) entry which is preliminary data.</text>
</comment>
<evidence type="ECO:0008006" key="3">
    <source>
        <dbReference type="Google" id="ProtNLM"/>
    </source>
</evidence>
<keyword evidence="2" id="KW-1185">Reference proteome</keyword>
<evidence type="ECO:0000313" key="2">
    <source>
        <dbReference type="Proteomes" id="UP001501433"/>
    </source>
</evidence>
<dbReference type="RefSeq" id="WP_345277612.1">
    <property type="nucleotide sequence ID" value="NZ_BAABJW010000004.1"/>
</dbReference>
<protein>
    <recommendedName>
        <fullName evidence="3">NIPSNAP domain-containing protein</fullName>
    </recommendedName>
</protein>
<gene>
    <name evidence="1" type="ORF">GCM10023330_26540</name>
</gene>
<reference evidence="2" key="1">
    <citation type="journal article" date="2019" name="Int. J. Syst. Evol. Microbiol.">
        <title>The Global Catalogue of Microorganisms (GCM) 10K type strain sequencing project: providing services to taxonomists for standard genome sequencing and annotation.</title>
        <authorList>
            <consortium name="The Broad Institute Genomics Platform"/>
            <consortium name="The Broad Institute Genome Sequencing Center for Infectious Disease"/>
            <person name="Wu L."/>
            <person name="Ma J."/>
        </authorList>
    </citation>
    <scope>NUCLEOTIDE SEQUENCE [LARGE SCALE GENOMIC DNA]</scope>
    <source>
        <strain evidence="2">JCM 18325</strain>
    </source>
</reference>